<evidence type="ECO:0000256" key="1">
    <source>
        <dbReference type="ARBA" id="ARBA00006479"/>
    </source>
</evidence>
<sequence length="300" mass="30568">MGEVLAGIDVGGTKTQAIICTPDYRILRQGSVGTPAKEGGSSMVSAAIALVERLLEDTDASLRGVGVGAAGMVDPSKGMVTVASNSFRGWAGFPVTKVIADHFGVPCAIDNDVNAFVRGEVTTGDARGRSNVLAIMLGTGVGGALWMDDALFQGETGAAGEIGHISGFGNAPCTCGGHGHLETVASGNAIARRYSEISSACVGSARDVADLARGGNAHAKLIFEEAGRAIAQAMSMEAGLLDITTFVLGGGVCRSWDLLEESVRRELSVNPPLGNRHLDIFPCADNVAAVSIGAATLLAV</sequence>
<dbReference type="PANTHER" id="PTHR18964">
    <property type="entry name" value="ROK (REPRESSOR, ORF, KINASE) FAMILY"/>
    <property type="match status" value="1"/>
</dbReference>
<dbReference type="EMBL" id="CP129682">
    <property type="protein sequence ID" value="XDS48462.1"/>
    <property type="molecule type" value="Genomic_DNA"/>
</dbReference>
<dbReference type="SUPFAM" id="SSF53067">
    <property type="entry name" value="Actin-like ATPase domain"/>
    <property type="match status" value="1"/>
</dbReference>
<dbReference type="Pfam" id="PF00480">
    <property type="entry name" value="ROK"/>
    <property type="match status" value="1"/>
</dbReference>
<reference evidence="3" key="1">
    <citation type="submission" date="2023-07" db="EMBL/GenBank/DDBJ databases">
        <title>Bifidobacterium aquikefiriaerophilum sp. nov. and Bifidobacterium eccum sp. nov., isolated from water kefir.</title>
        <authorList>
            <person name="Breselge S."/>
            <person name="Bellassi P."/>
            <person name="Barcenilla C."/>
            <person name="Alvarez-Ordonez A."/>
            <person name="Morelli L."/>
            <person name="Cotter P.D."/>
        </authorList>
    </citation>
    <scope>NUCLEOTIDE SEQUENCE</scope>
    <source>
        <strain evidence="4">WK012_4_13</strain>
        <strain evidence="3">WK013_4_14</strain>
        <strain evidence="2">WK048_4_13</strain>
    </source>
</reference>
<dbReference type="InterPro" id="IPR043129">
    <property type="entry name" value="ATPase_NBD"/>
</dbReference>
<evidence type="ECO:0000313" key="3">
    <source>
        <dbReference type="EMBL" id="XDS48462.1"/>
    </source>
</evidence>
<dbReference type="EMBL" id="CP129683">
    <property type="protein sequence ID" value="XDS49789.1"/>
    <property type="molecule type" value="Genomic_DNA"/>
</dbReference>
<dbReference type="Gene3D" id="3.30.420.40">
    <property type="match status" value="2"/>
</dbReference>
<organism evidence="3">
    <name type="scientific">Bifidobacterium fermentum</name>
    <dbReference type="NCBI Taxonomy" id="3059035"/>
    <lineage>
        <taxon>Bacteria</taxon>
        <taxon>Bacillati</taxon>
        <taxon>Actinomycetota</taxon>
        <taxon>Actinomycetes</taxon>
        <taxon>Bifidobacteriales</taxon>
        <taxon>Bifidobacteriaceae</taxon>
        <taxon>Bifidobacterium</taxon>
    </lineage>
</organism>
<name>A0AB39UI38_9BIFI</name>
<evidence type="ECO:0000313" key="4">
    <source>
        <dbReference type="EMBL" id="XDS49789.1"/>
    </source>
</evidence>
<gene>
    <name evidence="4" type="ORF">QN062_05050</name>
    <name evidence="3" type="ORF">QN216_09065</name>
    <name evidence="2" type="ORF">QN217_01400</name>
</gene>
<protein>
    <submittedName>
        <fullName evidence="3">ROK family protein</fullName>
    </submittedName>
</protein>
<comment type="similarity">
    <text evidence="1">Belongs to the ROK (NagC/XylR) family.</text>
</comment>
<dbReference type="KEGG" id="bfk:QN062_05050"/>
<evidence type="ECO:0000313" key="2">
    <source>
        <dbReference type="EMBL" id="XDS46831.1"/>
    </source>
</evidence>
<dbReference type="AlphaFoldDB" id="A0AB39UI38"/>
<proteinExistence type="inferred from homology"/>
<accession>A0AB39UI38</accession>
<dbReference type="PROSITE" id="PS01125">
    <property type="entry name" value="ROK"/>
    <property type="match status" value="1"/>
</dbReference>
<dbReference type="PANTHER" id="PTHR18964:SF169">
    <property type="entry name" value="N-ACETYLMANNOSAMINE KINASE"/>
    <property type="match status" value="1"/>
</dbReference>
<dbReference type="RefSeq" id="WP_369340762.1">
    <property type="nucleotide sequence ID" value="NZ_CP129675.1"/>
</dbReference>
<dbReference type="InterPro" id="IPR000600">
    <property type="entry name" value="ROK"/>
</dbReference>
<dbReference type="EMBL" id="CP129675">
    <property type="protein sequence ID" value="XDS46831.1"/>
    <property type="molecule type" value="Genomic_DNA"/>
</dbReference>
<dbReference type="InterPro" id="IPR049874">
    <property type="entry name" value="ROK_cs"/>
</dbReference>